<feature type="region of interest" description="Disordered" evidence="1">
    <location>
        <begin position="203"/>
        <end position="222"/>
    </location>
</feature>
<dbReference type="GeneID" id="25264265"/>
<name>A0A066W9V1_TILAU</name>
<evidence type="ECO:0000313" key="2">
    <source>
        <dbReference type="EMBL" id="KDN47565.1"/>
    </source>
</evidence>
<dbReference type="InParanoid" id="A0A066W9V1"/>
<keyword evidence="3" id="KW-1185">Reference proteome</keyword>
<comment type="caution">
    <text evidence="2">The sequence shown here is derived from an EMBL/GenBank/DDBJ whole genome shotgun (WGS) entry which is preliminary data.</text>
</comment>
<dbReference type="RefSeq" id="XP_013243902.1">
    <property type="nucleotide sequence ID" value="XM_013388448.1"/>
</dbReference>
<feature type="compositionally biased region" description="Polar residues" evidence="1">
    <location>
        <begin position="203"/>
        <end position="218"/>
    </location>
</feature>
<feature type="region of interest" description="Disordered" evidence="1">
    <location>
        <begin position="152"/>
        <end position="193"/>
    </location>
</feature>
<feature type="compositionally biased region" description="Low complexity" evidence="1">
    <location>
        <begin position="72"/>
        <end position="102"/>
    </location>
</feature>
<proteinExistence type="predicted"/>
<dbReference type="Proteomes" id="UP000027361">
    <property type="component" value="Unassembled WGS sequence"/>
</dbReference>
<accession>A0A066W9V1</accession>
<reference evidence="2 3" key="1">
    <citation type="submission" date="2014-05" db="EMBL/GenBank/DDBJ databases">
        <title>Draft genome sequence of a rare smut relative, Tilletiaria anomala UBC 951.</title>
        <authorList>
            <consortium name="DOE Joint Genome Institute"/>
            <person name="Toome M."/>
            <person name="Kuo A."/>
            <person name="Henrissat B."/>
            <person name="Lipzen A."/>
            <person name="Tritt A."/>
            <person name="Yoshinaga Y."/>
            <person name="Zane M."/>
            <person name="Barry K."/>
            <person name="Grigoriev I.V."/>
            <person name="Spatafora J.W."/>
            <person name="Aimea M.C."/>
        </authorList>
    </citation>
    <scope>NUCLEOTIDE SEQUENCE [LARGE SCALE GENOMIC DNA]</scope>
    <source>
        <strain evidence="2 3">UBC 951</strain>
    </source>
</reference>
<organism evidence="2 3">
    <name type="scientific">Tilletiaria anomala (strain ATCC 24038 / CBS 436.72 / UBC 951)</name>
    <dbReference type="NCBI Taxonomy" id="1037660"/>
    <lineage>
        <taxon>Eukaryota</taxon>
        <taxon>Fungi</taxon>
        <taxon>Dikarya</taxon>
        <taxon>Basidiomycota</taxon>
        <taxon>Ustilaginomycotina</taxon>
        <taxon>Exobasidiomycetes</taxon>
        <taxon>Georgefischeriales</taxon>
        <taxon>Tilletiariaceae</taxon>
        <taxon>Tilletiaria</taxon>
    </lineage>
</organism>
<protein>
    <submittedName>
        <fullName evidence="2">Uncharacterized protein</fullName>
    </submittedName>
</protein>
<sequence>MRLTRVFKKRSPSKVDSLAERRIPAEWLYDQSEQPVLFAAAESHADKHDDAVADRCAELDFESHYLRRRRSSVSSVETGSSVPSRSSCTVSSSFISPSPRGSWCTPSPSSQRACAEQLLDADSPLRRHIQGATAREWSPGLMRQNACGDEDAFAPQEAAESEAEPDPQWSLPAPRPPPMLRQHSGAPSFLSLPRTVSTGSLDELWSTSDTSSNANLSPLPTPLRPALAGVQHAAPPAPLALSPQSAAERTANKHFHSLPTSLVSASSKRPTSLLHARSLARAAEKELRKSFKDNFMLDLGGKAVSLAMMPSPRVELQNPLCVHRHSASGAGWI</sequence>
<dbReference type="AlphaFoldDB" id="A0A066W9V1"/>
<feature type="region of interest" description="Disordered" evidence="1">
    <location>
        <begin position="68"/>
        <end position="109"/>
    </location>
</feature>
<dbReference type="EMBL" id="JMSN01000029">
    <property type="protein sequence ID" value="KDN47565.1"/>
    <property type="molecule type" value="Genomic_DNA"/>
</dbReference>
<gene>
    <name evidence="2" type="ORF">K437DRAFT_255844</name>
</gene>
<dbReference type="HOGENOM" id="CLU_834663_0_0_1"/>
<evidence type="ECO:0000313" key="3">
    <source>
        <dbReference type="Proteomes" id="UP000027361"/>
    </source>
</evidence>
<evidence type="ECO:0000256" key="1">
    <source>
        <dbReference type="SAM" id="MobiDB-lite"/>
    </source>
</evidence>